<feature type="domain" description="HTH arsR-type" evidence="1">
    <location>
        <begin position="8"/>
        <end position="96"/>
    </location>
</feature>
<dbReference type="STRING" id="1338436.LK10_15415"/>
<dbReference type="AlphaFoldDB" id="A0A0B2AI69"/>
<dbReference type="SMART" id="SM00418">
    <property type="entry name" value="HTH_ARSR"/>
    <property type="match status" value="1"/>
</dbReference>
<dbReference type="InterPro" id="IPR005471">
    <property type="entry name" value="Tscrpt_reg_IclR_N"/>
</dbReference>
<dbReference type="InterPro" id="IPR036390">
    <property type="entry name" value="WH_DNA-bd_sf"/>
</dbReference>
<dbReference type="InterPro" id="IPR001845">
    <property type="entry name" value="HTH_ArsR_DNA-bd_dom"/>
</dbReference>
<dbReference type="GO" id="GO:0003700">
    <property type="term" value="F:DNA-binding transcription factor activity"/>
    <property type="evidence" value="ECO:0007669"/>
    <property type="project" value="InterPro"/>
</dbReference>
<name>A0A0B2AI69_9MICC</name>
<dbReference type="EMBL" id="JTDL01000140">
    <property type="protein sequence ID" value="KHL01623.1"/>
    <property type="molecule type" value="Genomic_DNA"/>
</dbReference>
<evidence type="ECO:0000313" key="2">
    <source>
        <dbReference type="EMBL" id="KHL01623.1"/>
    </source>
</evidence>
<protein>
    <submittedName>
        <fullName evidence="2">ArsR family transcriptional regulator</fullName>
    </submittedName>
</protein>
<organism evidence="2 3">
    <name type="scientific">Sinomonas humi</name>
    <dbReference type="NCBI Taxonomy" id="1338436"/>
    <lineage>
        <taxon>Bacteria</taxon>
        <taxon>Bacillati</taxon>
        <taxon>Actinomycetota</taxon>
        <taxon>Actinomycetes</taxon>
        <taxon>Micrococcales</taxon>
        <taxon>Micrococcaceae</taxon>
        <taxon>Sinomonas</taxon>
    </lineage>
</organism>
<dbReference type="InterPro" id="IPR036388">
    <property type="entry name" value="WH-like_DNA-bd_sf"/>
</dbReference>
<dbReference type="RefSeq" id="WP_043125410.1">
    <property type="nucleotide sequence ID" value="NZ_JTDL01000140.1"/>
</dbReference>
<reference evidence="2 3" key="1">
    <citation type="submission" date="2014-09" db="EMBL/GenBank/DDBJ databases">
        <title>Genome sequence of Sinomonas sp. MUSC 117.</title>
        <authorList>
            <person name="Lee L.-H."/>
        </authorList>
    </citation>
    <scope>NUCLEOTIDE SEQUENCE [LARGE SCALE GENOMIC DNA]</scope>
    <source>
        <strain evidence="2 3">MUSC 117</strain>
    </source>
</reference>
<accession>A0A0B2AI69</accession>
<keyword evidence="3" id="KW-1185">Reference proteome</keyword>
<dbReference type="Pfam" id="PF09339">
    <property type="entry name" value="HTH_IclR"/>
    <property type="match status" value="1"/>
</dbReference>
<sequence>MQSSDDVAKGRALSSPLRLRILRLCLHHSRTNKEIADLLGLNPASTLHHVRTLVATGFLEPQDERRGRRGAREVPYLATRRSWGQRVDDVAPVLIETFVQETAALDPEDIEVWRLGLKLNAEHQAELLAKLRAVVDEYAALPSDPDGHATSLMVAHHRDPTAD</sequence>
<dbReference type="Proteomes" id="UP000030982">
    <property type="component" value="Unassembled WGS sequence"/>
</dbReference>
<gene>
    <name evidence="2" type="ORF">LK10_15415</name>
</gene>
<proteinExistence type="predicted"/>
<evidence type="ECO:0000313" key="3">
    <source>
        <dbReference type="Proteomes" id="UP000030982"/>
    </source>
</evidence>
<dbReference type="SUPFAM" id="SSF46785">
    <property type="entry name" value="Winged helix' DNA-binding domain"/>
    <property type="match status" value="1"/>
</dbReference>
<evidence type="ECO:0000259" key="1">
    <source>
        <dbReference type="SMART" id="SM00418"/>
    </source>
</evidence>
<dbReference type="OrthoDB" id="7945987at2"/>
<dbReference type="Gene3D" id="1.10.10.10">
    <property type="entry name" value="Winged helix-like DNA-binding domain superfamily/Winged helix DNA-binding domain"/>
    <property type="match status" value="1"/>
</dbReference>
<comment type="caution">
    <text evidence="2">The sequence shown here is derived from an EMBL/GenBank/DDBJ whole genome shotgun (WGS) entry which is preliminary data.</text>
</comment>